<dbReference type="InterPro" id="IPR045851">
    <property type="entry name" value="AMP-bd_C_sf"/>
</dbReference>
<accession>A0ABW3VH18</accession>
<dbReference type="InterPro" id="IPR000873">
    <property type="entry name" value="AMP-dep_synth/lig_dom"/>
</dbReference>
<dbReference type="InterPro" id="IPR042099">
    <property type="entry name" value="ANL_N_sf"/>
</dbReference>
<reference evidence="5" key="1">
    <citation type="journal article" date="2019" name="Int. J. Syst. Evol. Microbiol.">
        <title>The Global Catalogue of Microorganisms (GCM) 10K type strain sequencing project: providing services to taxonomists for standard genome sequencing and annotation.</title>
        <authorList>
            <consortium name="The Broad Institute Genomics Platform"/>
            <consortium name="The Broad Institute Genome Sequencing Center for Infectious Disease"/>
            <person name="Wu L."/>
            <person name="Ma J."/>
        </authorList>
    </citation>
    <scope>NUCLEOTIDE SEQUENCE [LARGE SCALE GENOMIC DNA]</scope>
    <source>
        <strain evidence="5">CCUG 49018</strain>
    </source>
</reference>
<feature type="region of interest" description="Disordered" evidence="1">
    <location>
        <begin position="144"/>
        <end position="169"/>
    </location>
</feature>
<feature type="region of interest" description="Disordered" evidence="1">
    <location>
        <begin position="380"/>
        <end position="400"/>
    </location>
</feature>
<dbReference type="RefSeq" id="WP_013677652.1">
    <property type="nucleotide sequence ID" value="NZ_BAABKS010000012.1"/>
</dbReference>
<dbReference type="InterPro" id="IPR025110">
    <property type="entry name" value="AMP-bd_C"/>
</dbReference>
<dbReference type="InterPro" id="IPR050237">
    <property type="entry name" value="ATP-dep_AMP-bd_enzyme"/>
</dbReference>
<feature type="domain" description="AMP-binding enzyme C-terminal" evidence="3">
    <location>
        <begin position="461"/>
        <end position="536"/>
    </location>
</feature>
<evidence type="ECO:0000313" key="4">
    <source>
        <dbReference type="EMBL" id="MFD1234347.1"/>
    </source>
</evidence>
<dbReference type="Gene3D" id="3.40.50.12780">
    <property type="entry name" value="N-terminal domain of ligase-like"/>
    <property type="match status" value="1"/>
</dbReference>
<dbReference type="Pfam" id="PF00501">
    <property type="entry name" value="AMP-binding"/>
    <property type="match status" value="1"/>
</dbReference>
<name>A0ABW3VH18_9PSEU</name>
<dbReference type="SUPFAM" id="SSF56801">
    <property type="entry name" value="Acetyl-CoA synthetase-like"/>
    <property type="match status" value="1"/>
</dbReference>
<dbReference type="InterPro" id="IPR020845">
    <property type="entry name" value="AMP-binding_CS"/>
</dbReference>
<evidence type="ECO:0000259" key="3">
    <source>
        <dbReference type="Pfam" id="PF13193"/>
    </source>
</evidence>
<dbReference type="PANTHER" id="PTHR43767">
    <property type="entry name" value="LONG-CHAIN-FATTY-ACID--COA LIGASE"/>
    <property type="match status" value="1"/>
</dbReference>
<feature type="compositionally biased region" description="Acidic residues" evidence="1">
    <location>
        <begin position="383"/>
        <end position="397"/>
    </location>
</feature>
<keyword evidence="5" id="KW-1185">Reference proteome</keyword>
<evidence type="ECO:0000256" key="1">
    <source>
        <dbReference type="SAM" id="MobiDB-lite"/>
    </source>
</evidence>
<evidence type="ECO:0000259" key="2">
    <source>
        <dbReference type="Pfam" id="PF00501"/>
    </source>
</evidence>
<dbReference type="EMBL" id="JBHTMB010000126">
    <property type="protein sequence ID" value="MFD1234347.1"/>
    <property type="molecule type" value="Genomic_DNA"/>
</dbReference>
<dbReference type="PANTHER" id="PTHR43767:SF1">
    <property type="entry name" value="NONRIBOSOMAL PEPTIDE SYNTHASE PES1 (EUROFUNG)-RELATED"/>
    <property type="match status" value="1"/>
</dbReference>
<evidence type="ECO:0000313" key="5">
    <source>
        <dbReference type="Proteomes" id="UP001597182"/>
    </source>
</evidence>
<feature type="domain" description="AMP-dependent synthetase/ligase" evidence="2">
    <location>
        <begin position="25"/>
        <end position="413"/>
    </location>
</feature>
<comment type="caution">
    <text evidence="4">The sequence shown here is derived from an EMBL/GenBank/DDBJ whole genome shotgun (WGS) entry which is preliminary data.</text>
</comment>
<protein>
    <submittedName>
        <fullName evidence="4">Class I adenylate-forming enzyme family protein</fullName>
    </submittedName>
</protein>
<proteinExistence type="predicted"/>
<dbReference type="Gene3D" id="3.30.300.30">
    <property type="match status" value="1"/>
</dbReference>
<organism evidence="4 5">
    <name type="scientific">Pseudonocardia benzenivorans</name>
    <dbReference type="NCBI Taxonomy" id="228005"/>
    <lineage>
        <taxon>Bacteria</taxon>
        <taxon>Bacillati</taxon>
        <taxon>Actinomycetota</taxon>
        <taxon>Actinomycetes</taxon>
        <taxon>Pseudonocardiales</taxon>
        <taxon>Pseudonocardiaceae</taxon>
        <taxon>Pseudonocardia</taxon>
    </lineage>
</organism>
<gene>
    <name evidence="4" type="ORF">ACFQ34_13740</name>
</gene>
<dbReference type="Proteomes" id="UP001597182">
    <property type="component" value="Unassembled WGS sequence"/>
</dbReference>
<sequence>MQSRPDEAPGTVGADVPTHLADLVRRAAQRAPDAPAIVDVSAALTLTWAEFDAAVDDEAARLRAAGVAPGDRVIVGLDNGAALCVALFGALRADAVAVPVAPRSVPRELGAVVSSCSPRVVVGDPDGRIPESINGGSVATFLAPPDVSSTGGARSGRERSVSGSGPERVADGVGAGVGEARGGEAIALLVYTSGTTGTPRGVRLSHRALLANRAQQAALRPAPVTAVDRVLLSLPLFHVFGLAAGLLQVCWAGATVVLTDRFDPERSAQLIPEHRVSVVAGVPSMYRALLDLPAETLRAAFAGVRLCTSGGAPLPREWLAAFRDATGLDLFEGYGLSECGPVLTSTLVGGVAKPGSVGRPLPGVEIRLVDAQGVPVDARPADADEDVELEDGSDDGDTGLVATRGPHLFSGYWPDGEGGPDAEGWFRTADVGYLDADGDLHLVDRSSDLVIVNGFNVYPREVERVLAELDGVVEAAVVGVPDDRTGEAVKAVVVAAEGAELTVDAVRDHCRARLARFKVPAVVEFVAALPRTPTGKVARRTL</sequence>
<dbReference type="PROSITE" id="PS00455">
    <property type="entry name" value="AMP_BINDING"/>
    <property type="match status" value="1"/>
</dbReference>
<dbReference type="Pfam" id="PF13193">
    <property type="entry name" value="AMP-binding_C"/>
    <property type="match status" value="1"/>
</dbReference>